<evidence type="ECO:0000256" key="1">
    <source>
        <dbReference type="ARBA" id="ARBA00004651"/>
    </source>
</evidence>
<dbReference type="InterPro" id="IPR000515">
    <property type="entry name" value="MetI-like"/>
</dbReference>
<keyword evidence="2 7" id="KW-0813">Transport</keyword>
<dbReference type="GO" id="GO:0005886">
    <property type="term" value="C:plasma membrane"/>
    <property type="evidence" value="ECO:0007669"/>
    <property type="project" value="UniProtKB-SubCell"/>
</dbReference>
<keyword evidence="6 7" id="KW-0472">Membrane</keyword>
<dbReference type="GO" id="GO:0055085">
    <property type="term" value="P:transmembrane transport"/>
    <property type="evidence" value="ECO:0007669"/>
    <property type="project" value="InterPro"/>
</dbReference>
<evidence type="ECO:0000256" key="4">
    <source>
        <dbReference type="ARBA" id="ARBA00022692"/>
    </source>
</evidence>
<evidence type="ECO:0000313" key="10">
    <source>
        <dbReference type="Proteomes" id="UP000192872"/>
    </source>
</evidence>
<organism evidence="9 10">
    <name type="scientific">Candidatus Raskinella chloraquaticus</name>
    <dbReference type="NCBI Taxonomy" id="1951219"/>
    <lineage>
        <taxon>Bacteria</taxon>
        <taxon>Pseudomonadati</taxon>
        <taxon>Pseudomonadota</taxon>
        <taxon>Alphaproteobacteria</taxon>
        <taxon>Hyphomicrobiales</taxon>
        <taxon>Phreatobacteraceae</taxon>
        <taxon>Candidatus Raskinella</taxon>
    </lineage>
</organism>
<evidence type="ECO:0000256" key="5">
    <source>
        <dbReference type="ARBA" id="ARBA00022989"/>
    </source>
</evidence>
<dbReference type="Gene3D" id="1.10.3720.10">
    <property type="entry name" value="MetI-like"/>
    <property type="match status" value="1"/>
</dbReference>
<dbReference type="PROSITE" id="PS50928">
    <property type="entry name" value="ABC_TM1"/>
    <property type="match status" value="1"/>
</dbReference>
<comment type="subcellular location">
    <subcellularLocation>
        <location evidence="1 7">Cell membrane</location>
        <topology evidence="1 7">Multi-pass membrane protein</topology>
    </subcellularLocation>
</comment>
<dbReference type="Pfam" id="PF00528">
    <property type="entry name" value="BPD_transp_1"/>
    <property type="match status" value="1"/>
</dbReference>
<keyword evidence="5 7" id="KW-1133">Transmembrane helix</keyword>
<dbReference type="AlphaFoldDB" id="A0A1W9HYI8"/>
<feature type="transmembrane region" description="Helical" evidence="7">
    <location>
        <begin position="235"/>
        <end position="259"/>
    </location>
</feature>
<evidence type="ECO:0000313" key="9">
    <source>
        <dbReference type="EMBL" id="OQW52479.1"/>
    </source>
</evidence>
<protein>
    <recommendedName>
        <fullName evidence="8">ABC transmembrane type-1 domain-containing protein</fullName>
    </recommendedName>
</protein>
<feature type="transmembrane region" description="Helical" evidence="7">
    <location>
        <begin position="73"/>
        <end position="95"/>
    </location>
</feature>
<proteinExistence type="inferred from homology"/>
<evidence type="ECO:0000256" key="7">
    <source>
        <dbReference type="RuleBase" id="RU363032"/>
    </source>
</evidence>
<comment type="similarity">
    <text evidence="7">Belongs to the binding-protein-dependent transport system permease family.</text>
</comment>
<dbReference type="InterPro" id="IPR035906">
    <property type="entry name" value="MetI-like_sf"/>
</dbReference>
<dbReference type="PANTHER" id="PTHR43386">
    <property type="entry name" value="OLIGOPEPTIDE TRANSPORT SYSTEM PERMEASE PROTEIN APPC"/>
    <property type="match status" value="1"/>
</dbReference>
<feature type="transmembrane region" description="Helical" evidence="7">
    <location>
        <begin position="192"/>
        <end position="215"/>
    </location>
</feature>
<feature type="domain" description="ABC transmembrane type-1" evidence="8">
    <location>
        <begin position="70"/>
        <end position="260"/>
    </location>
</feature>
<evidence type="ECO:0000256" key="2">
    <source>
        <dbReference type="ARBA" id="ARBA00022448"/>
    </source>
</evidence>
<sequence length="271" mass="28144">MTNSATKIRLGIGSAVLAVMLIAALVSLVWTPGDPYRLAIASRLQGPSSLHLLGTDQLGRDIAAILMIGARNALLVSVGAVGLSLVVGGGLGLIAAMQPDGIGDQMIARTSDLVFAFPVVLLAIMTGLILGPGAASAAMAIAIFTMPVFIRLTRDSAAQLREREFVLAARAMGASWLRIAVRHILPLLLPRLAVQASTQLALALLAEAGLSYLGLGTPPPHPSWGRMLNEAQTYLGTQPLLAILPGVAIALTVMGFNLLGEGLAARLARER</sequence>
<reference evidence="9 10" key="1">
    <citation type="journal article" date="2017" name="Water Res.">
        <title>Comammox in drinking water systems.</title>
        <authorList>
            <person name="Wang Y."/>
            <person name="Ma L."/>
            <person name="Mao Y."/>
            <person name="Jiang X."/>
            <person name="Xia Y."/>
            <person name="Yu K."/>
            <person name="Li B."/>
            <person name="Zhang T."/>
        </authorList>
    </citation>
    <scope>NUCLEOTIDE SEQUENCE [LARGE SCALE GENOMIC DNA]</scope>
    <source>
        <strain evidence="9">SG_bin8</strain>
    </source>
</reference>
<dbReference type="SUPFAM" id="SSF161098">
    <property type="entry name" value="MetI-like"/>
    <property type="match status" value="1"/>
</dbReference>
<dbReference type="STRING" id="1827387.A4S15_06425"/>
<accession>A0A1W9HYI8</accession>
<keyword evidence="3" id="KW-1003">Cell membrane</keyword>
<dbReference type="EMBL" id="LWDL01000012">
    <property type="protein sequence ID" value="OQW52479.1"/>
    <property type="molecule type" value="Genomic_DNA"/>
</dbReference>
<evidence type="ECO:0000259" key="8">
    <source>
        <dbReference type="PROSITE" id="PS50928"/>
    </source>
</evidence>
<dbReference type="RefSeq" id="WP_376801629.1">
    <property type="nucleotide sequence ID" value="NZ_DBNB01000020.1"/>
</dbReference>
<comment type="caution">
    <text evidence="9">The sequence shown here is derived from an EMBL/GenBank/DDBJ whole genome shotgun (WGS) entry which is preliminary data.</text>
</comment>
<dbReference type="Proteomes" id="UP000192872">
    <property type="component" value="Unassembled WGS sequence"/>
</dbReference>
<dbReference type="CDD" id="cd06261">
    <property type="entry name" value="TM_PBP2"/>
    <property type="match status" value="1"/>
</dbReference>
<evidence type="ECO:0000256" key="3">
    <source>
        <dbReference type="ARBA" id="ARBA00022475"/>
    </source>
</evidence>
<dbReference type="PANTHER" id="PTHR43386:SF25">
    <property type="entry name" value="PEPTIDE ABC TRANSPORTER PERMEASE PROTEIN"/>
    <property type="match status" value="1"/>
</dbReference>
<keyword evidence="4 7" id="KW-0812">Transmembrane</keyword>
<name>A0A1W9HYI8_9HYPH</name>
<feature type="transmembrane region" description="Helical" evidence="7">
    <location>
        <begin position="12"/>
        <end position="30"/>
    </location>
</feature>
<dbReference type="InterPro" id="IPR050366">
    <property type="entry name" value="BP-dependent_transpt_permease"/>
</dbReference>
<gene>
    <name evidence="9" type="ORF">A4S15_06425</name>
</gene>
<evidence type="ECO:0000256" key="6">
    <source>
        <dbReference type="ARBA" id="ARBA00023136"/>
    </source>
</evidence>